<keyword evidence="1 2" id="KW-0597">Phosphoprotein</keyword>
<dbReference type="InterPro" id="IPR050595">
    <property type="entry name" value="Bact_response_regulator"/>
</dbReference>
<dbReference type="CDD" id="cd00156">
    <property type="entry name" value="REC"/>
    <property type="match status" value="1"/>
</dbReference>
<dbReference type="Pfam" id="PF00072">
    <property type="entry name" value="Response_reg"/>
    <property type="match status" value="1"/>
</dbReference>
<dbReference type="Pfam" id="PF13581">
    <property type="entry name" value="HATPase_c_2"/>
    <property type="match status" value="1"/>
</dbReference>
<dbReference type="Gene3D" id="3.30.565.10">
    <property type="entry name" value="Histidine kinase-like ATPase, C-terminal domain"/>
    <property type="match status" value="1"/>
</dbReference>
<accession>A0A5C5XEW5</accession>
<feature type="domain" description="Response regulatory" evidence="3">
    <location>
        <begin position="6"/>
        <end position="126"/>
    </location>
</feature>
<dbReference type="Proteomes" id="UP000316095">
    <property type="component" value="Unassembled WGS sequence"/>
</dbReference>
<keyword evidence="5" id="KW-1185">Reference proteome</keyword>
<name>A0A5C5XEW5_9PLAN</name>
<dbReference type="OrthoDB" id="9770645at2"/>
<dbReference type="PANTHER" id="PTHR44591:SF3">
    <property type="entry name" value="RESPONSE REGULATORY DOMAIN-CONTAINING PROTEIN"/>
    <property type="match status" value="1"/>
</dbReference>
<evidence type="ECO:0000256" key="2">
    <source>
        <dbReference type="PROSITE-ProRule" id="PRU00169"/>
    </source>
</evidence>
<reference evidence="4 5" key="1">
    <citation type="submission" date="2019-02" db="EMBL/GenBank/DDBJ databases">
        <title>Deep-cultivation of Planctomycetes and their phenomic and genomic characterization uncovers novel biology.</title>
        <authorList>
            <person name="Wiegand S."/>
            <person name="Jogler M."/>
            <person name="Boedeker C."/>
            <person name="Pinto D."/>
            <person name="Vollmers J."/>
            <person name="Rivas-Marin E."/>
            <person name="Kohn T."/>
            <person name="Peeters S.H."/>
            <person name="Heuer A."/>
            <person name="Rast P."/>
            <person name="Oberbeckmann S."/>
            <person name="Bunk B."/>
            <person name="Jeske O."/>
            <person name="Meyerdierks A."/>
            <person name="Storesund J.E."/>
            <person name="Kallscheuer N."/>
            <person name="Luecker S."/>
            <person name="Lage O.M."/>
            <person name="Pohl T."/>
            <person name="Merkel B.J."/>
            <person name="Hornburger P."/>
            <person name="Mueller R.-W."/>
            <person name="Bruemmer F."/>
            <person name="Labrenz M."/>
            <person name="Spormann A.M."/>
            <person name="Op Den Camp H."/>
            <person name="Overmann J."/>
            <person name="Amann R."/>
            <person name="Jetten M.S.M."/>
            <person name="Mascher T."/>
            <person name="Medema M.H."/>
            <person name="Devos D.P."/>
            <person name="Kaster A.-K."/>
            <person name="Ovreas L."/>
            <person name="Rohde M."/>
            <person name="Galperin M.Y."/>
            <person name="Jogler C."/>
        </authorList>
    </citation>
    <scope>NUCLEOTIDE SEQUENCE [LARGE SCALE GENOMIC DNA]</scope>
    <source>
        <strain evidence="4 5">Pan54</strain>
    </source>
</reference>
<dbReference type="InterPro" id="IPR036890">
    <property type="entry name" value="HATPase_C_sf"/>
</dbReference>
<feature type="modified residue" description="4-aspartylphosphate" evidence="2">
    <location>
        <position position="56"/>
    </location>
</feature>
<dbReference type="EMBL" id="SJPG01000001">
    <property type="protein sequence ID" value="TWT61199.1"/>
    <property type="molecule type" value="Genomic_DNA"/>
</dbReference>
<dbReference type="SMART" id="SM00448">
    <property type="entry name" value="REC"/>
    <property type="match status" value="1"/>
</dbReference>
<evidence type="ECO:0000313" key="4">
    <source>
        <dbReference type="EMBL" id="TWT61199.1"/>
    </source>
</evidence>
<sequence length="321" mass="36276">MSELIRVLVIDDDAAWQKVMLLLLARRGDFDVHAVMNLQEARAQLKKNPYDIVISDLELASSGRLVENGLDVISIIEEEGLEIPVIAVTGNGNETSVVEALQRGAANYISKFNVRDHLYKTVDSVVQTIGQRKLKSKLLGSIVELKLRYCIHNDIRLISPFIEELKSNLSSRTELSTTTITRILISAEEALMNSIVHGNLEISSEIRETSMAEYHDMIETRAQDPQYQNRRVSLEISLNPVRFQLTIQDQGIGFDLSNIKDPRDEKYISRASGRGMLLMQTFMDSVEYSDHGRCICMTKMIPQNMPESDQKLNALNFCKPC</sequence>
<dbReference type="SUPFAM" id="SSF52172">
    <property type="entry name" value="CheY-like"/>
    <property type="match status" value="1"/>
</dbReference>
<dbReference type="GO" id="GO:0000160">
    <property type="term" value="P:phosphorelay signal transduction system"/>
    <property type="evidence" value="ECO:0007669"/>
    <property type="project" value="InterPro"/>
</dbReference>
<dbReference type="CDD" id="cd16936">
    <property type="entry name" value="HATPase_RsbW-like"/>
    <property type="match status" value="1"/>
</dbReference>
<dbReference type="InterPro" id="IPR001789">
    <property type="entry name" value="Sig_transdc_resp-reg_receiver"/>
</dbReference>
<evidence type="ECO:0000256" key="1">
    <source>
        <dbReference type="ARBA" id="ARBA00022553"/>
    </source>
</evidence>
<dbReference type="InterPro" id="IPR003594">
    <property type="entry name" value="HATPase_dom"/>
</dbReference>
<dbReference type="PANTHER" id="PTHR44591">
    <property type="entry name" value="STRESS RESPONSE REGULATOR PROTEIN 1"/>
    <property type="match status" value="1"/>
</dbReference>
<dbReference type="Gene3D" id="3.40.50.2300">
    <property type="match status" value="1"/>
</dbReference>
<dbReference type="AlphaFoldDB" id="A0A5C5XEW5"/>
<gene>
    <name evidence="4" type="primary">ompR</name>
    <name evidence="4" type="ORF">Pan54_19340</name>
</gene>
<organism evidence="4 5">
    <name type="scientific">Rubinisphaera italica</name>
    <dbReference type="NCBI Taxonomy" id="2527969"/>
    <lineage>
        <taxon>Bacteria</taxon>
        <taxon>Pseudomonadati</taxon>
        <taxon>Planctomycetota</taxon>
        <taxon>Planctomycetia</taxon>
        <taxon>Planctomycetales</taxon>
        <taxon>Planctomycetaceae</taxon>
        <taxon>Rubinisphaera</taxon>
    </lineage>
</organism>
<dbReference type="PROSITE" id="PS50110">
    <property type="entry name" value="RESPONSE_REGULATORY"/>
    <property type="match status" value="1"/>
</dbReference>
<dbReference type="RefSeq" id="WP_146503221.1">
    <property type="nucleotide sequence ID" value="NZ_SJPG01000001.1"/>
</dbReference>
<proteinExistence type="predicted"/>
<evidence type="ECO:0000313" key="5">
    <source>
        <dbReference type="Proteomes" id="UP000316095"/>
    </source>
</evidence>
<protein>
    <submittedName>
        <fullName evidence="4">Transcriptional regulatory protein OmpR</fullName>
    </submittedName>
</protein>
<dbReference type="InterPro" id="IPR011006">
    <property type="entry name" value="CheY-like_superfamily"/>
</dbReference>
<evidence type="ECO:0000259" key="3">
    <source>
        <dbReference type="PROSITE" id="PS50110"/>
    </source>
</evidence>
<comment type="caution">
    <text evidence="4">The sequence shown here is derived from an EMBL/GenBank/DDBJ whole genome shotgun (WGS) entry which is preliminary data.</text>
</comment>